<gene>
    <name evidence="3" type="ORF">RirG_225970</name>
</gene>
<dbReference type="HOGENOM" id="CLU_130019_0_0_1"/>
<sequence length="175" mass="19355">MTMKYFTFLTFFILLSFVTISSAFPSSNELLSNTPEKRHQCSCSVAAADFNSGPVIGYVFFAQDENGHTEVAGIFNKGFDDTNASYGMKIIDECKNTLFDLTDGLNIKPNGRGGTKSFRHKFTNMSIDCDDNGILTKKIHHNKRNCHSNKLRKRLPNGAMTTQDGEGSGYSGISK</sequence>
<proteinExistence type="predicted"/>
<dbReference type="OrthoDB" id="2305685at2759"/>
<accession>A0A015K7E7</accession>
<organism evidence="3 4">
    <name type="scientific">Rhizophagus irregularis (strain DAOM 197198w)</name>
    <name type="common">Glomus intraradices</name>
    <dbReference type="NCBI Taxonomy" id="1432141"/>
    <lineage>
        <taxon>Eukaryota</taxon>
        <taxon>Fungi</taxon>
        <taxon>Fungi incertae sedis</taxon>
        <taxon>Mucoromycota</taxon>
        <taxon>Glomeromycotina</taxon>
        <taxon>Glomeromycetes</taxon>
        <taxon>Glomerales</taxon>
        <taxon>Glomeraceae</taxon>
        <taxon>Rhizophagus</taxon>
    </lineage>
</organism>
<name>A0A015K7E7_RHIIW</name>
<keyword evidence="2" id="KW-0732">Signal</keyword>
<feature type="compositionally biased region" description="Gly residues" evidence="1">
    <location>
        <begin position="166"/>
        <end position="175"/>
    </location>
</feature>
<feature type="region of interest" description="Disordered" evidence="1">
    <location>
        <begin position="151"/>
        <end position="175"/>
    </location>
</feature>
<feature type="chain" id="PRO_5001475618" evidence="2">
    <location>
        <begin position="24"/>
        <end position="175"/>
    </location>
</feature>
<feature type="signal peptide" evidence="2">
    <location>
        <begin position="1"/>
        <end position="23"/>
    </location>
</feature>
<evidence type="ECO:0000313" key="4">
    <source>
        <dbReference type="Proteomes" id="UP000022910"/>
    </source>
</evidence>
<comment type="caution">
    <text evidence="3">The sequence shown here is derived from an EMBL/GenBank/DDBJ whole genome shotgun (WGS) entry which is preliminary data.</text>
</comment>
<dbReference type="AlphaFoldDB" id="A0A015K7E7"/>
<reference evidence="3 4" key="1">
    <citation type="submission" date="2014-02" db="EMBL/GenBank/DDBJ databases">
        <title>Single nucleus genome sequencing reveals high similarity among nuclei of an endomycorrhizal fungus.</title>
        <authorList>
            <person name="Lin K."/>
            <person name="Geurts R."/>
            <person name="Zhang Z."/>
            <person name="Limpens E."/>
            <person name="Saunders D.G."/>
            <person name="Mu D."/>
            <person name="Pang E."/>
            <person name="Cao H."/>
            <person name="Cha H."/>
            <person name="Lin T."/>
            <person name="Zhou Q."/>
            <person name="Shang Y."/>
            <person name="Li Y."/>
            <person name="Ivanov S."/>
            <person name="Sharma T."/>
            <person name="Velzen R.V."/>
            <person name="Ruijter N.D."/>
            <person name="Aanen D.K."/>
            <person name="Win J."/>
            <person name="Kamoun S."/>
            <person name="Bisseling T."/>
            <person name="Huang S."/>
        </authorList>
    </citation>
    <scope>NUCLEOTIDE SEQUENCE [LARGE SCALE GENOMIC DNA]</scope>
    <source>
        <strain evidence="4">DAOM197198w</strain>
    </source>
</reference>
<dbReference type="EMBL" id="JEMT01028207">
    <property type="protein sequence ID" value="EXX55381.1"/>
    <property type="molecule type" value="Genomic_DNA"/>
</dbReference>
<evidence type="ECO:0000256" key="2">
    <source>
        <dbReference type="SAM" id="SignalP"/>
    </source>
</evidence>
<evidence type="ECO:0000256" key="1">
    <source>
        <dbReference type="SAM" id="MobiDB-lite"/>
    </source>
</evidence>
<dbReference type="Proteomes" id="UP000022910">
    <property type="component" value="Unassembled WGS sequence"/>
</dbReference>
<protein>
    <submittedName>
        <fullName evidence="3">Uncharacterized protein</fullName>
    </submittedName>
</protein>
<evidence type="ECO:0000313" key="3">
    <source>
        <dbReference type="EMBL" id="EXX55381.1"/>
    </source>
</evidence>
<keyword evidence="4" id="KW-1185">Reference proteome</keyword>